<sequence>MSNPGTPAPGVASDDDEADASQRQHVPLVKYGQNIMEIPGDPFGFKWAHSGNIAHWGDQNRAREFPTFPKSDFCFQDKEWAESLASLLSTLSESFLKGVLDKYEDFVAIKENSNEKVVDFSFQSMSVRVAQFRDVRVGDPKSYYQAQRAVDVEKKSTANMMAIEPPMGRIIENMMMAQAIKDDKAPSMPQFRVSEKHPQGGDNKKKWYKKLRQQVTRAFWVEHSRLSRNQIRKVATAPADELRQQIEEIQREDNSHSRDVFYQHHTDSAAAENQDIYERVDKDVLLVLDADGKAILCSVQRLFQQLFGTTMMEKVTDAIRKWSALPPLPQPDTARHAVDEIIRRDKHPELDMEKAKTPEELAQRASCVVHYGTW</sequence>
<feature type="region of interest" description="Disordered" evidence="1">
    <location>
        <begin position="1"/>
        <end position="21"/>
    </location>
</feature>
<dbReference type="eggNOG" id="ENOG502QU1V">
    <property type="taxonomic scope" value="Eukaryota"/>
</dbReference>
<gene>
    <name evidence="2" type="ORF">UCREL1_10114</name>
</gene>
<accession>M7S9X7</accession>
<dbReference type="AlphaFoldDB" id="M7S9X7"/>
<organism evidence="2 3">
    <name type="scientific">Eutypa lata (strain UCR-EL1)</name>
    <name type="common">Grapevine dieback disease fungus</name>
    <name type="synonym">Eutypa armeniacae</name>
    <dbReference type="NCBI Taxonomy" id="1287681"/>
    <lineage>
        <taxon>Eukaryota</taxon>
        <taxon>Fungi</taxon>
        <taxon>Dikarya</taxon>
        <taxon>Ascomycota</taxon>
        <taxon>Pezizomycotina</taxon>
        <taxon>Sordariomycetes</taxon>
        <taxon>Xylariomycetidae</taxon>
        <taxon>Xylariales</taxon>
        <taxon>Diatrypaceae</taxon>
        <taxon>Eutypa</taxon>
    </lineage>
</organism>
<proteinExistence type="predicted"/>
<dbReference type="EMBL" id="KB707331">
    <property type="protein sequence ID" value="EMR62944.1"/>
    <property type="molecule type" value="Genomic_DNA"/>
</dbReference>
<dbReference type="KEGG" id="ela:UCREL1_10114"/>
<evidence type="ECO:0000313" key="2">
    <source>
        <dbReference type="EMBL" id="EMR62944.1"/>
    </source>
</evidence>
<name>M7S9X7_EUTLA</name>
<dbReference type="HOGENOM" id="CLU_739740_0_0_1"/>
<keyword evidence="3" id="KW-1185">Reference proteome</keyword>
<evidence type="ECO:0000313" key="3">
    <source>
        <dbReference type="Proteomes" id="UP000012174"/>
    </source>
</evidence>
<protein>
    <submittedName>
        <fullName evidence="2">Uncharacterized protein</fullName>
    </submittedName>
</protein>
<evidence type="ECO:0000256" key="1">
    <source>
        <dbReference type="SAM" id="MobiDB-lite"/>
    </source>
</evidence>
<reference evidence="3" key="1">
    <citation type="journal article" date="2013" name="Genome Announc.">
        <title>Draft genome sequence of the grapevine dieback fungus Eutypa lata UCR-EL1.</title>
        <authorList>
            <person name="Blanco-Ulate B."/>
            <person name="Rolshausen P.E."/>
            <person name="Cantu D."/>
        </authorList>
    </citation>
    <scope>NUCLEOTIDE SEQUENCE [LARGE SCALE GENOMIC DNA]</scope>
    <source>
        <strain evidence="3">UCR-EL1</strain>
    </source>
</reference>
<dbReference type="Proteomes" id="UP000012174">
    <property type="component" value="Unassembled WGS sequence"/>
</dbReference>